<evidence type="ECO:0000256" key="4">
    <source>
        <dbReference type="ARBA" id="ARBA00023136"/>
    </source>
</evidence>
<dbReference type="InterPro" id="IPR045863">
    <property type="entry name" value="CorA_TM1_TM2"/>
</dbReference>
<keyword evidence="4 6" id="KW-0472">Membrane</keyword>
<protein>
    <recommendedName>
        <fullName evidence="9">Magnesium transporter</fullName>
    </recommendedName>
</protein>
<proteinExistence type="predicted"/>
<keyword evidence="2 6" id="KW-0812">Transmembrane</keyword>
<feature type="transmembrane region" description="Helical" evidence="6">
    <location>
        <begin position="284"/>
        <end position="305"/>
    </location>
</feature>
<name>A0ABR1WTB8_9PEZI</name>
<comment type="subcellular location">
    <subcellularLocation>
        <location evidence="1">Membrane</location>
        <topology evidence="1">Multi-pass membrane protein</topology>
    </subcellularLocation>
</comment>
<accession>A0ABR1WTB8</accession>
<keyword evidence="5" id="KW-0175">Coiled coil</keyword>
<evidence type="ECO:0000256" key="2">
    <source>
        <dbReference type="ARBA" id="ARBA00022692"/>
    </source>
</evidence>
<dbReference type="GeneID" id="92085846"/>
<evidence type="ECO:0000256" key="5">
    <source>
        <dbReference type="SAM" id="Coils"/>
    </source>
</evidence>
<comment type="caution">
    <text evidence="7">The sequence shown here is derived from an EMBL/GenBank/DDBJ whole genome shotgun (WGS) entry which is preliminary data.</text>
</comment>
<keyword evidence="8" id="KW-1185">Reference proteome</keyword>
<reference evidence="7 8" key="1">
    <citation type="submission" date="2023-01" db="EMBL/GenBank/DDBJ databases">
        <title>Analysis of 21 Apiospora genomes using comparative genomics revels a genus with tremendous synthesis potential of carbohydrate active enzymes and secondary metabolites.</title>
        <authorList>
            <person name="Sorensen T."/>
        </authorList>
    </citation>
    <scope>NUCLEOTIDE SEQUENCE [LARGE SCALE GENOMIC DNA]</scope>
    <source>
        <strain evidence="7 8">CBS 135458</strain>
    </source>
</reference>
<keyword evidence="3 6" id="KW-1133">Transmembrane helix</keyword>
<evidence type="ECO:0000313" key="7">
    <source>
        <dbReference type="EMBL" id="KAK8086400.1"/>
    </source>
</evidence>
<evidence type="ECO:0000256" key="1">
    <source>
        <dbReference type="ARBA" id="ARBA00004141"/>
    </source>
</evidence>
<sequence length="333" mass="37944">MARTSHAVFNRLYNCRSDTTCQIGTEDDILMSVTSFPDIPLTFGVMYGCTEVTMEFVLQYLDNTPRAALHPLMLPMMFVELERKRLIEALRTETAKLTQRIQKMETRLSNLAQQDGTPEKDDNDGDTMFKKDCQATKDWLLVSKLQNGVQSLITILDSMKTHSQEFQIDVKVDASPAGNRQIYTHNTEKFQTRLEEIEIELKSEVRNSNSLLGGMTLATQMEWNYYTRRDAKANIVIACASKMDSSQMRLISILGMVFLPGTFLATLFSMTFFKWIPEESSQVISPWIGLYCGAAVMLTLLMWRLSQKYMVNGKLVAMKEIREALDSDNDSIV</sequence>
<dbReference type="Gene3D" id="1.20.58.340">
    <property type="entry name" value="Magnesium transport protein CorA, transmembrane region"/>
    <property type="match status" value="1"/>
</dbReference>
<evidence type="ECO:0008006" key="9">
    <source>
        <dbReference type="Google" id="ProtNLM"/>
    </source>
</evidence>
<feature type="transmembrane region" description="Helical" evidence="6">
    <location>
        <begin position="250"/>
        <end position="272"/>
    </location>
</feature>
<feature type="coiled-coil region" evidence="5">
    <location>
        <begin position="87"/>
        <end position="114"/>
    </location>
</feature>
<evidence type="ECO:0000256" key="6">
    <source>
        <dbReference type="SAM" id="Phobius"/>
    </source>
</evidence>
<dbReference type="SUPFAM" id="SSF144083">
    <property type="entry name" value="Magnesium transport protein CorA, transmembrane region"/>
    <property type="match status" value="1"/>
</dbReference>
<dbReference type="Proteomes" id="UP001480595">
    <property type="component" value="Unassembled WGS sequence"/>
</dbReference>
<dbReference type="EMBL" id="JAQQWL010000002">
    <property type="protein sequence ID" value="KAK8086400.1"/>
    <property type="molecule type" value="Genomic_DNA"/>
</dbReference>
<gene>
    <name evidence="7" type="ORF">PG994_001374</name>
</gene>
<dbReference type="RefSeq" id="XP_066720924.1">
    <property type="nucleotide sequence ID" value="XM_066852783.1"/>
</dbReference>
<evidence type="ECO:0000256" key="3">
    <source>
        <dbReference type="ARBA" id="ARBA00022989"/>
    </source>
</evidence>
<evidence type="ECO:0000313" key="8">
    <source>
        <dbReference type="Proteomes" id="UP001480595"/>
    </source>
</evidence>
<organism evidence="7 8">
    <name type="scientific">Apiospora phragmitis</name>
    <dbReference type="NCBI Taxonomy" id="2905665"/>
    <lineage>
        <taxon>Eukaryota</taxon>
        <taxon>Fungi</taxon>
        <taxon>Dikarya</taxon>
        <taxon>Ascomycota</taxon>
        <taxon>Pezizomycotina</taxon>
        <taxon>Sordariomycetes</taxon>
        <taxon>Xylariomycetidae</taxon>
        <taxon>Amphisphaeriales</taxon>
        <taxon>Apiosporaceae</taxon>
        <taxon>Apiospora</taxon>
    </lineage>
</organism>